<organism evidence="2 3">
    <name type="scientific">Natronomonas salsuginis</name>
    <dbReference type="NCBI Taxonomy" id="2217661"/>
    <lineage>
        <taxon>Archaea</taxon>
        <taxon>Methanobacteriati</taxon>
        <taxon>Methanobacteriota</taxon>
        <taxon>Stenosarchaea group</taxon>
        <taxon>Halobacteria</taxon>
        <taxon>Halobacteriales</taxon>
        <taxon>Natronomonadaceae</taxon>
        <taxon>Natronomonas</taxon>
    </lineage>
</organism>
<feature type="compositionally biased region" description="Low complexity" evidence="1">
    <location>
        <begin position="44"/>
        <end position="57"/>
    </location>
</feature>
<evidence type="ECO:0000313" key="3">
    <source>
        <dbReference type="Proteomes" id="UP000308037"/>
    </source>
</evidence>
<dbReference type="RefSeq" id="WP_137277160.1">
    <property type="nucleotide sequence ID" value="NZ_QKNX01000005.1"/>
</dbReference>
<evidence type="ECO:0000313" key="2">
    <source>
        <dbReference type="EMBL" id="TKR25146.1"/>
    </source>
</evidence>
<reference evidence="2 3" key="1">
    <citation type="submission" date="2019-04" db="EMBL/GenBank/DDBJ databases">
        <title>Natronomonas sp. F20-122 a newhaloarchaeon isolated from a saline saltern of Isla Bacuta, Huelva, Spain.</title>
        <authorList>
            <person name="Duran-Viseras A."/>
            <person name="Sanchez-Porro C."/>
            <person name="Ventosa A."/>
        </authorList>
    </citation>
    <scope>NUCLEOTIDE SEQUENCE [LARGE SCALE GENOMIC DNA]</scope>
    <source>
        <strain evidence="2 3">F20-122</strain>
    </source>
</reference>
<protein>
    <submittedName>
        <fullName evidence="2">Acyl-CoA dehydrogenase</fullName>
    </submittedName>
</protein>
<evidence type="ECO:0000256" key="1">
    <source>
        <dbReference type="SAM" id="MobiDB-lite"/>
    </source>
</evidence>
<dbReference type="OrthoDB" id="222573at2157"/>
<accession>A0A4U5JAE9</accession>
<gene>
    <name evidence="2" type="ORF">DM868_12445</name>
</gene>
<dbReference type="EMBL" id="QKNX01000005">
    <property type="protein sequence ID" value="TKR25146.1"/>
    <property type="molecule type" value="Genomic_DNA"/>
</dbReference>
<keyword evidence="3" id="KW-1185">Reference proteome</keyword>
<sequence length="147" mass="16070">MSNFKSGSGNLDFGGSDGTDEEDEAPAETTETQAEEEKPKSKPAEQAPPTAPTQGTTEESEAGSPTEEYPYFVRRNNVGDERDTRLEIHVRDKVADQEAEFRNAVANQLGVNEISKTDAREFALLAAFHHPERVAELMRNEGFGALG</sequence>
<dbReference type="Pfam" id="PF25925">
    <property type="entry name" value="DUF7970"/>
    <property type="match status" value="1"/>
</dbReference>
<proteinExistence type="predicted"/>
<name>A0A4U5JAE9_9EURY</name>
<dbReference type="AlphaFoldDB" id="A0A4U5JAE9"/>
<dbReference type="Proteomes" id="UP000308037">
    <property type="component" value="Unassembled WGS sequence"/>
</dbReference>
<dbReference type="InterPro" id="IPR058276">
    <property type="entry name" value="DUF7970"/>
</dbReference>
<comment type="caution">
    <text evidence="2">The sequence shown here is derived from an EMBL/GenBank/DDBJ whole genome shotgun (WGS) entry which is preliminary data.</text>
</comment>
<feature type="region of interest" description="Disordered" evidence="1">
    <location>
        <begin position="1"/>
        <end position="82"/>
    </location>
</feature>